<dbReference type="GO" id="GO:0016757">
    <property type="term" value="F:glycosyltransferase activity"/>
    <property type="evidence" value="ECO:0007669"/>
    <property type="project" value="InterPro"/>
</dbReference>
<dbReference type="Pfam" id="PF13439">
    <property type="entry name" value="Glyco_transf_4"/>
    <property type="match status" value="1"/>
</dbReference>
<organism evidence="4 5">
    <name type="scientific">Candidatus Portnoybacteria bacterium CG03_land_8_20_14_0_80_41_10</name>
    <dbReference type="NCBI Taxonomy" id="1974808"/>
    <lineage>
        <taxon>Bacteria</taxon>
        <taxon>Candidatus Portnoyibacteriota</taxon>
    </lineage>
</organism>
<dbReference type="Proteomes" id="UP000229894">
    <property type="component" value="Unassembled WGS sequence"/>
</dbReference>
<dbReference type="EMBL" id="PEUX01000006">
    <property type="protein sequence ID" value="PIV10465.1"/>
    <property type="molecule type" value="Genomic_DNA"/>
</dbReference>
<proteinExistence type="predicted"/>
<dbReference type="FunFam" id="3.40.50.2000:FF:000119">
    <property type="entry name" value="Glycosyl transferase group 1"/>
    <property type="match status" value="1"/>
</dbReference>
<dbReference type="PANTHER" id="PTHR46401:SF2">
    <property type="entry name" value="GLYCOSYLTRANSFERASE WBBK-RELATED"/>
    <property type="match status" value="1"/>
</dbReference>
<accession>A0A2M7BVA5</accession>
<feature type="domain" description="Glycosyltransferase subfamily 4-like N-terminal" evidence="3">
    <location>
        <begin position="17"/>
        <end position="179"/>
    </location>
</feature>
<feature type="domain" description="Glycosyl transferase family 1" evidence="2">
    <location>
        <begin position="213"/>
        <end position="369"/>
    </location>
</feature>
<name>A0A2M7BVA5_9BACT</name>
<keyword evidence="1 4" id="KW-0808">Transferase</keyword>
<dbReference type="SUPFAM" id="SSF53756">
    <property type="entry name" value="UDP-Glycosyltransferase/glycogen phosphorylase"/>
    <property type="match status" value="1"/>
</dbReference>
<comment type="caution">
    <text evidence="4">The sequence shown here is derived from an EMBL/GenBank/DDBJ whole genome shotgun (WGS) entry which is preliminary data.</text>
</comment>
<dbReference type="PANTHER" id="PTHR46401">
    <property type="entry name" value="GLYCOSYLTRANSFERASE WBBK-RELATED"/>
    <property type="match status" value="1"/>
</dbReference>
<protein>
    <submittedName>
        <fullName evidence="4">Glycosyltransferase family 1 protein</fullName>
    </submittedName>
</protein>
<evidence type="ECO:0000259" key="3">
    <source>
        <dbReference type="Pfam" id="PF13439"/>
    </source>
</evidence>
<dbReference type="Gene3D" id="3.40.50.2000">
    <property type="entry name" value="Glycogen Phosphorylase B"/>
    <property type="match status" value="2"/>
</dbReference>
<evidence type="ECO:0000259" key="2">
    <source>
        <dbReference type="Pfam" id="PF00534"/>
    </source>
</evidence>
<evidence type="ECO:0000313" key="5">
    <source>
        <dbReference type="Proteomes" id="UP000229894"/>
    </source>
</evidence>
<reference evidence="5" key="1">
    <citation type="submission" date="2017-09" db="EMBL/GenBank/DDBJ databases">
        <title>Depth-based differentiation of microbial function through sediment-hosted aquifers and enrichment of novel symbionts in the deep terrestrial subsurface.</title>
        <authorList>
            <person name="Probst A.J."/>
            <person name="Ladd B."/>
            <person name="Jarett J.K."/>
            <person name="Geller-Mcgrath D.E."/>
            <person name="Sieber C.M.K."/>
            <person name="Emerson J.B."/>
            <person name="Anantharaman K."/>
            <person name="Thomas B.C."/>
            <person name="Malmstrom R."/>
            <person name="Stieglmeier M."/>
            <person name="Klingl A."/>
            <person name="Woyke T."/>
            <person name="Ryan C.M."/>
            <person name="Banfield J.F."/>
        </authorList>
    </citation>
    <scope>NUCLEOTIDE SEQUENCE [LARGE SCALE GENOMIC DNA]</scope>
</reference>
<evidence type="ECO:0000313" key="4">
    <source>
        <dbReference type="EMBL" id="PIV10465.1"/>
    </source>
</evidence>
<dbReference type="InterPro" id="IPR028098">
    <property type="entry name" value="Glyco_trans_4-like_N"/>
</dbReference>
<sequence length="396" mass="45805">MTIGLDIRVLSRGARTGVEEYTINLLNHLLPLEPKISFKLFYNAYRKASLDYPWLNLKNVQLKDFKIPNRFFFVGARYLQRPKIDRLLKGIDLYFNPHFFAAPLSADCRKIVTFHDLSFERYPQFFSWRKRGWQRFLMDAQQEAVQADKIIAVSQSTKNDLIDLYGIKPGKIRVIYSGIGEQFRPIGKRSNMRSEAPKLRSLAPKLTAVRKKYNLPDRFILYFGTIEPRKNIIGLIKAFELLKRKRPVNLVIAGAKGWLDKDIFKTANQSKQARDIFFTGFIEEVDKPYLYNLAELFVYPSFFEGFGFPPLEAMACGVPTIVSNVSSLPEVVGRGALMIDPYHIDELAWAMETVLTDNMLKEKLIEKGISQAKKFSWKKCARQTLKVLTRSYEDRS</sequence>
<dbReference type="GO" id="GO:0009103">
    <property type="term" value="P:lipopolysaccharide biosynthetic process"/>
    <property type="evidence" value="ECO:0007669"/>
    <property type="project" value="TreeGrafter"/>
</dbReference>
<dbReference type="InterPro" id="IPR001296">
    <property type="entry name" value="Glyco_trans_1"/>
</dbReference>
<dbReference type="Pfam" id="PF00534">
    <property type="entry name" value="Glycos_transf_1"/>
    <property type="match status" value="1"/>
</dbReference>
<dbReference type="CDD" id="cd03809">
    <property type="entry name" value="GT4_MtfB-like"/>
    <property type="match status" value="1"/>
</dbReference>
<dbReference type="AlphaFoldDB" id="A0A2M7BVA5"/>
<evidence type="ECO:0000256" key="1">
    <source>
        <dbReference type="ARBA" id="ARBA00022679"/>
    </source>
</evidence>
<gene>
    <name evidence="4" type="ORF">COS49_00325</name>
</gene>